<protein>
    <submittedName>
        <fullName evidence="1">Uncharacterized protein</fullName>
    </submittedName>
</protein>
<organism evidence="1 2">
    <name type="scientific">Diphasiastrum complanatum</name>
    <name type="common">Issler's clubmoss</name>
    <name type="synonym">Lycopodium complanatum</name>
    <dbReference type="NCBI Taxonomy" id="34168"/>
    <lineage>
        <taxon>Eukaryota</taxon>
        <taxon>Viridiplantae</taxon>
        <taxon>Streptophyta</taxon>
        <taxon>Embryophyta</taxon>
        <taxon>Tracheophyta</taxon>
        <taxon>Lycopodiopsida</taxon>
        <taxon>Lycopodiales</taxon>
        <taxon>Lycopodiaceae</taxon>
        <taxon>Lycopodioideae</taxon>
        <taxon>Diphasiastrum</taxon>
    </lineage>
</organism>
<evidence type="ECO:0000313" key="1">
    <source>
        <dbReference type="EMBL" id="KAJ7534491.1"/>
    </source>
</evidence>
<keyword evidence="2" id="KW-1185">Reference proteome</keyword>
<reference evidence="2" key="1">
    <citation type="journal article" date="2024" name="Proc. Natl. Acad. Sci. U.S.A.">
        <title>Extraordinary preservation of gene collinearity over three hundred million years revealed in homosporous lycophytes.</title>
        <authorList>
            <person name="Li C."/>
            <person name="Wickell D."/>
            <person name="Kuo L.Y."/>
            <person name="Chen X."/>
            <person name="Nie B."/>
            <person name="Liao X."/>
            <person name="Peng D."/>
            <person name="Ji J."/>
            <person name="Jenkins J."/>
            <person name="Williams M."/>
            <person name="Shu S."/>
            <person name="Plott C."/>
            <person name="Barry K."/>
            <person name="Rajasekar S."/>
            <person name="Grimwood J."/>
            <person name="Han X."/>
            <person name="Sun S."/>
            <person name="Hou Z."/>
            <person name="He W."/>
            <person name="Dai G."/>
            <person name="Sun C."/>
            <person name="Schmutz J."/>
            <person name="Leebens-Mack J.H."/>
            <person name="Li F.W."/>
            <person name="Wang L."/>
        </authorList>
    </citation>
    <scope>NUCLEOTIDE SEQUENCE [LARGE SCALE GENOMIC DNA]</scope>
    <source>
        <strain evidence="2">cv. PW_Plant_1</strain>
    </source>
</reference>
<comment type="caution">
    <text evidence="1">The sequence shown here is derived from an EMBL/GenBank/DDBJ whole genome shotgun (WGS) entry which is preliminary data.</text>
</comment>
<name>A0ACC2BXJ8_DIPCM</name>
<proteinExistence type="predicted"/>
<evidence type="ECO:0000313" key="2">
    <source>
        <dbReference type="Proteomes" id="UP001162992"/>
    </source>
</evidence>
<sequence length="411" mass="46364">MEPCVENSEGGALSVESNRCVVAPFLTKTYNLVDDPSTDDIVSWSEDGITFVVWRPPEFAKDVLPKYFKHNNFSSFVRQLNTYGFRKIVSDRWEFANEFFRKGNQRLLCEIHRRKSVQASLQPARSASPTLSAEERVRSPVTTFSSSPGQGTNSQGEPDAKICDETEKLRRENCMLLSELTTLRRMHNELVMFIQKYVKFPLQDVGFLKRLKCDNSGSAVPLLLEGSGETREGNKVTPPEVQKSVGRENIYDLLSKASIDQTDLQKRARKDTVHEVMKQSSAVKNDSRDTSSVENTSVGLLFVQPLPWYSLRGNEMAVPNTSTLSSLDEKLREFTNCSKKTRTSSQEDHGDTPLRLFGFPLHGKKRLHPHVEKPSRHGPKDLLIKAEHLSPVPPSRKAKVNDNLSELKSSV</sequence>
<gene>
    <name evidence="1" type="ORF">O6H91_13G096800</name>
</gene>
<dbReference type="Proteomes" id="UP001162992">
    <property type="component" value="Chromosome 13"/>
</dbReference>
<accession>A0ACC2BXJ8</accession>
<dbReference type="EMBL" id="CM055104">
    <property type="protein sequence ID" value="KAJ7534491.1"/>
    <property type="molecule type" value="Genomic_DNA"/>
</dbReference>